<dbReference type="GO" id="GO:0015149">
    <property type="term" value="F:hexose transmembrane transporter activity"/>
    <property type="evidence" value="ECO:0007669"/>
    <property type="project" value="TreeGrafter"/>
</dbReference>
<dbReference type="PROSITE" id="PS00216">
    <property type="entry name" value="SUGAR_TRANSPORT_1"/>
    <property type="match status" value="1"/>
</dbReference>
<feature type="transmembrane region" description="Helical" evidence="8">
    <location>
        <begin position="378"/>
        <end position="398"/>
    </location>
</feature>
<evidence type="ECO:0000256" key="4">
    <source>
        <dbReference type="ARBA" id="ARBA00022692"/>
    </source>
</evidence>
<dbReference type="EMBL" id="LN890542">
    <property type="protein sequence ID" value="CUS21310.1"/>
    <property type="molecule type" value="Genomic_DNA"/>
</dbReference>
<dbReference type="PANTHER" id="PTHR23503">
    <property type="entry name" value="SOLUTE CARRIER FAMILY 2"/>
    <property type="match status" value="1"/>
</dbReference>
<dbReference type="Pfam" id="PF00083">
    <property type="entry name" value="Sugar_tr"/>
    <property type="match status" value="1"/>
</dbReference>
<feature type="transmembrane region" description="Helical" evidence="8">
    <location>
        <begin position="170"/>
        <end position="192"/>
    </location>
</feature>
<evidence type="ECO:0000256" key="8">
    <source>
        <dbReference type="SAM" id="Phobius"/>
    </source>
</evidence>
<gene>
    <name evidence="10" type="ORF">LAQU0_S02e10792g</name>
</gene>
<dbReference type="PROSITE" id="PS00217">
    <property type="entry name" value="SUGAR_TRANSPORT_2"/>
    <property type="match status" value="1"/>
</dbReference>
<comment type="similarity">
    <text evidence="2">Belongs to the major facilitator superfamily. Sugar transporter (TC 2.A.1.1) family.</text>
</comment>
<evidence type="ECO:0000313" key="10">
    <source>
        <dbReference type="EMBL" id="CUS21310.1"/>
    </source>
</evidence>
<dbReference type="SUPFAM" id="SSF103473">
    <property type="entry name" value="MFS general substrate transporter"/>
    <property type="match status" value="1"/>
</dbReference>
<dbReference type="InterPro" id="IPR020846">
    <property type="entry name" value="MFS_dom"/>
</dbReference>
<feature type="transmembrane region" description="Helical" evidence="8">
    <location>
        <begin position="315"/>
        <end position="335"/>
    </location>
</feature>
<feature type="compositionally biased region" description="Polar residues" evidence="7">
    <location>
        <begin position="260"/>
        <end position="280"/>
    </location>
</feature>
<name>A0A0P1KR83_9SACH</name>
<comment type="subcellular location">
    <subcellularLocation>
        <location evidence="1">Membrane</location>
        <topology evidence="1">Multi-pass membrane protein</topology>
    </subcellularLocation>
</comment>
<evidence type="ECO:0000313" key="11">
    <source>
        <dbReference type="Proteomes" id="UP000236544"/>
    </source>
</evidence>
<protein>
    <submittedName>
        <fullName evidence="10">LAQU0S02e10792g1_1</fullName>
    </submittedName>
</protein>
<feature type="transmembrane region" description="Helical" evidence="8">
    <location>
        <begin position="82"/>
        <end position="100"/>
    </location>
</feature>
<feature type="compositionally biased region" description="Low complexity" evidence="7">
    <location>
        <begin position="281"/>
        <end position="292"/>
    </location>
</feature>
<accession>A0A0P1KR83</accession>
<evidence type="ECO:0000256" key="6">
    <source>
        <dbReference type="ARBA" id="ARBA00023136"/>
    </source>
</evidence>
<dbReference type="InterPro" id="IPR045263">
    <property type="entry name" value="GLUT"/>
</dbReference>
<keyword evidence="4 8" id="KW-0812">Transmembrane</keyword>
<keyword evidence="5 8" id="KW-1133">Transmembrane helix</keyword>
<dbReference type="OrthoDB" id="4540492at2759"/>
<feature type="transmembrane region" description="Helical" evidence="8">
    <location>
        <begin position="14"/>
        <end position="34"/>
    </location>
</feature>
<evidence type="ECO:0000256" key="5">
    <source>
        <dbReference type="ARBA" id="ARBA00022989"/>
    </source>
</evidence>
<dbReference type="PANTHER" id="PTHR23503:SF8">
    <property type="entry name" value="FACILITATED GLUCOSE TRANSPORTER PROTEIN 1"/>
    <property type="match status" value="1"/>
</dbReference>
<feature type="transmembrane region" description="Helical" evidence="8">
    <location>
        <begin position="198"/>
        <end position="217"/>
    </location>
</feature>
<dbReference type="AlphaFoldDB" id="A0A0P1KR83"/>
<dbReference type="InterPro" id="IPR036259">
    <property type="entry name" value="MFS_trans_sf"/>
</dbReference>
<dbReference type="PROSITE" id="PS50850">
    <property type="entry name" value="MFS"/>
    <property type="match status" value="1"/>
</dbReference>
<feature type="transmembrane region" description="Helical" evidence="8">
    <location>
        <begin position="440"/>
        <end position="462"/>
    </location>
</feature>
<evidence type="ECO:0000259" key="9">
    <source>
        <dbReference type="PROSITE" id="PS50850"/>
    </source>
</evidence>
<proteinExistence type="inferred from homology"/>
<evidence type="ECO:0000256" key="3">
    <source>
        <dbReference type="ARBA" id="ARBA00022448"/>
    </source>
</evidence>
<feature type="transmembrane region" description="Helical" evidence="8">
    <location>
        <begin position="347"/>
        <end position="366"/>
    </location>
</feature>
<evidence type="ECO:0000256" key="2">
    <source>
        <dbReference type="ARBA" id="ARBA00010992"/>
    </source>
</evidence>
<feature type="transmembrane region" description="Helical" evidence="8">
    <location>
        <begin position="468"/>
        <end position="487"/>
    </location>
</feature>
<dbReference type="PRINTS" id="PR00171">
    <property type="entry name" value="SUGRTRNSPORT"/>
</dbReference>
<evidence type="ECO:0000256" key="7">
    <source>
        <dbReference type="SAM" id="MobiDB-lite"/>
    </source>
</evidence>
<dbReference type="GO" id="GO:0016020">
    <property type="term" value="C:membrane"/>
    <property type="evidence" value="ECO:0007669"/>
    <property type="project" value="UniProtKB-SubCell"/>
</dbReference>
<dbReference type="InterPro" id="IPR005828">
    <property type="entry name" value="MFS_sugar_transport-like"/>
</dbReference>
<sequence length="505" mass="54855">MSENQALLGPKPKVTSSLVFATIVVCFGSIQYGYHMAELNAPGQVLSCTEFVEPWPQAGPYADTWFGKHGFQQCLPLTEEQMGLATSVFSIGGLIGSLYAGRVADRYGRKKYSFTNCIIGIIGSLILFRANSYAQLIAGRFVAGISCGSCIVVTPLFINEISPKELRGSLGSMNQVCINIGILLTQLLALKYADSYRWRWLMLAGAVLALIQFLLLFKIDESPLWLASRGDLDGAEHVLRGLRGGDRRRSRGEVDEWLQSRGSSRPATSSADYTQMNSPASQQSAFPESVSSSSSQQDVSIKSYFTDPRYSKSRWAVTVILVSQQFCGIGSIIFYGVKLVSGQLPQYAVLVNFGISILNVVVTLGASSLVDHWGRKPLLTASAGAISIASIFVSTGIVTSNAAMLVVSVFMYIAVFAIGLGPIPFLVISELSPPEASGIAQSYGTTCNWLGTFIVGYGFPILSERLHGYAFLVFAAYAAMFTLYIHLKVPETKGKQDYDLIWNRS</sequence>
<feature type="region of interest" description="Disordered" evidence="7">
    <location>
        <begin position="251"/>
        <end position="292"/>
    </location>
</feature>
<keyword evidence="11" id="KW-1185">Reference proteome</keyword>
<evidence type="ECO:0000256" key="1">
    <source>
        <dbReference type="ARBA" id="ARBA00004141"/>
    </source>
</evidence>
<dbReference type="Proteomes" id="UP000236544">
    <property type="component" value="Unassembled WGS sequence"/>
</dbReference>
<reference evidence="11" key="1">
    <citation type="submission" date="2015-10" db="EMBL/GenBank/DDBJ databases">
        <authorList>
            <person name="Devillers H."/>
        </authorList>
    </citation>
    <scope>NUCLEOTIDE SEQUENCE [LARGE SCALE GENOMIC DNA]</scope>
</reference>
<keyword evidence="3" id="KW-0813">Transport</keyword>
<feature type="transmembrane region" description="Helical" evidence="8">
    <location>
        <begin position="404"/>
        <end position="428"/>
    </location>
</feature>
<keyword evidence="6 8" id="KW-0472">Membrane</keyword>
<feature type="domain" description="Major facilitator superfamily (MFS) profile" evidence="9">
    <location>
        <begin position="21"/>
        <end position="493"/>
    </location>
</feature>
<dbReference type="Gene3D" id="1.20.1250.20">
    <property type="entry name" value="MFS general substrate transporter like domains"/>
    <property type="match status" value="1"/>
</dbReference>
<organism evidence="10 11">
    <name type="scientific">Lachancea quebecensis</name>
    <dbReference type="NCBI Taxonomy" id="1654605"/>
    <lineage>
        <taxon>Eukaryota</taxon>
        <taxon>Fungi</taxon>
        <taxon>Dikarya</taxon>
        <taxon>Ascomycota</taxon>
        <taxon>Saccharomycotina</taxon>
        <taxon>Saccharomycetes</taxon>
        <taxon>Saccharomycetales</taxon>
        <taxon>Saccharomycetaceae</taxon>
        <taxon>Lachancea</taxon>
    </lineage>
</organism>
<dbReference type="InterPro" id="IPR003663">
    <property type="entry name" value="Sugar/inositol_transpt"/>
</dbReference>
<feature type="transmembrane region" description="Helical" evidence="8">
    <location>
        <begin position="137"/>
        <end position="158"/>
    </location>
</feature>
<dbReference type="InterPro" id="IPR005829">
    <property type="entry name" value="Sugar_transporter_CS"/>
</dbReference>